<feature type="region of interest" description="Disordered" evidence="1">
    <location>
        <begin position="159"/>
        <end position="180"/>
    </location>
</feature>
<keyword evidence="3" id="KW-1185">Reference proteome</keyword>
<dbReference type="EMBL" id="OX459937">
    <property type="protein sequence ID" value="CAI9152231.1"/>
    <property type="molecule type" value="Genomic_DNA"/>
</dbReference>
<feature type="compositionally biased region" description="Polar residues" evidence="1">
    <location>
        <begin position="159"/>
        <end position="175"/>
    </location>
</feature>
<organism evidence="2 3">
    <name type="scientific">Rangifer tarandus platyrhynchus</name>
    <name type="common">Svalbard reindeer</name>
    <dbReference type="NCBI Taxonomy" id="3082113"/>
    <lineage>
        <taxon>Eukaryota</taxon>
        <taxon>Metazoa</taxon>
        <taxon>Chordata</taxon>
        <taxon>Craniata</taxon>
        <taxon>Vertebrata</taxon>
        <taxon>Euteleostomi</taxon>
        <taxon>Mammalia</taxon>
        <taxon>Eutheria</taxon>
        <taxon>Laurasiatheria</taxon>
        <taxon>Artiodactyla</taxon>
        <taxon>Ruminantia</taxon>
        <taxon>Pecora</taxon>
        <taxon>Cervidae</taxon>
        <taxon>Odocoileinae</taxon>
        <taxon>Rangifer</taxon>
    </lineage>
</organism>
<reference evidence="2" key="1">
    <citation type="submission" date="2023-04" db="EMBL/GenBank/DDBJ databases">
        <authorList>
            <consortium name="ELIXIR-Norway"/>
        </authorList>
    </citation>
    <scope>NUCLEOTIDE SEQUENCE [LARGE SCALE GENOMIC DNA]</scope>
</reference>
<sequence>MTGLERKVRSLVWIRNNCSDNQFLSLSLPGEGIPKVEVCMTAGLAGKIMGLIFITREGEEVGQYYTSYTENEVLEVMRHMAKNAMRINENITKFTAIRNKFILLCTPKALTPHLCVGAYVCCREGEIAARKLAWPRGGHQAQTPAAWRKAKARTTSVFRSESVWSEKTAPQTPRTQSRELCAGRKQPRGCFRALSSPGAQVPEENAFLQQQSEASAAPKRPQPRAAQLLRYERRRCPLRPAPRPPARGKIRFLNQSWESLFFLQLSVLNASRKVKCELGLRVRVGPLGYLARPQP</sequence>
<name>A0ABN8XSX2_RANTA</name>
<accession>A0ABN8XSX2</accession>
<protein>
    <submittedName>
        <fullName evidence="2">Uncharacterized protein</fullName>
    </submittedName>
</protein>
<proteinExistence type="predicted"/>
<gene>
    <name evidence="2" type="ORF">MRATA1EN1_LOCUS1193</name>
</gene>
<evidence type="ECO:0000313" key="3">
    <source>
        <dbReference type="Proteomes" id="UP001176941"/>
    </source>
</evidence>
<evidence type="ECO:0000313" key="2">
    <source>
        <dbReference type="EMBL" id="CAI9152231.1"/>
    </source>
</evidence>
<dbReference type="Proteomes" id="UP001176941">
    <property type="component" value="Chromosome 1"/>
</dbReference>
<evidence type="ECO:0000256" key="1">
    <source>
        <dbReference type="SAM" id="MobiDB-lite"/>
    </source>
</evidence>